<evidence type="ECO:0000256" key="2">
    <source>
        <dbReference type="SAM" id="Phobius"/>
    </source>
</evidence>
<keyword evidence="2" id="KW-1133">Transmembrane helix</keyword>
<name>E4YL29_OIKDI</name>
<evidence type="ECO:0000313" key="3">
    <source>
        <dbReference type="EMBL" id="CBY36190.1"/>
    </source>
</evidence>
<evidence type="ECO:0000256" key="1">
    <source>
        <dbReference type="SAM" id="MobiDB-lite"/>
    </source>
</evidence>
<feature type="transmembrane region" description="Helical" evidence="2">
    <location>
        <begin position="32"/>
        <end position="52"/>
    </location>
</feature>
<keyword evidence="2" id="KW-0472">Membrane</keyword>
<dbReference type="Proteomes" id="UP000011014">
    <property type="component" value="Unassembled WGS sequence"/>
</dbReference>
<dbReference type="EMBL" id="FN654736">
    <property type="protein sequence ID" value="CBY36190.1"/>
    <property type="molecule type" value="Genomic_DNA"/>
</dbReference>
<dbReference type="AlphaFoldDB" id="E4YL29"/>
<keyword evidence="2" id="KW-0812">Transmembrane</keyword>
<gene>
    <name evidence="3" type="ORF">GSOID_T00028675001</name>
</gene>
<reference evidence="3" key="1">
    <citation type="journal article" date="2010" name="Science">
        <title>Plasticity of animal genome architecture unmasked by rapid evolution of a pelagic tunicate.</title>
        <authorList>
            <person name="Denoeud F."/>
            <person name="Henriet S."/>
            <person name="Mungpakdee S."/>
            <person name="Aury J.M."/>
            <person name="Da Silva C."/>
            <person name="Brinkmann H."/>
            <person name="Mikhaleva J."/>
            <person name="Olsen L.C."/>
            <person name="Jubin C."/>
            <person name="Canestro C."/>
            <person name="Bouquet J.M."/>
            <person name="Danks G."/>
            <person name="Poulain J."/>
            <person name="Campsteijn C."/>
            <person name="Adamski M."/>
            <person name="Cross I."/>
            <person name="Yadetie F."/>
            <person name="Muffato M."/>
            <person name="Louis A."/>
            <person name="Butcher S."/>
            <person name="Tsagkogeorga G."/>
            <person name="Konrad A."/>
            <person name="Singh S."/>
            <person name="Jensen M.F."/>
            <person name="Cong E.H."/>
            <person name="Eikeseth-Otteraa H."/>
            <person name="Noel B."/>
            <person name="Anthouard V."/>
            <person name="Porcel B.M."/>
            <person name="Kachouri-Lafond R."/>
            <person name="Nishino A."/>
            <person name="Ugolini M."/>
            <person name="Chourrout P."/>
            <person name="Nishida H."/>
            <person name="Aasland R."/>
            <person name="Huzurbazar S."/>
            <person name="Westhof E."/>
            <person name="Delsuc F."/>
            <person name="Lehrach H."/>
            <person name="Reinhardt R."/>
            <person name="Weissenbach J."/>
            <person name="Roy S.W."/>
            <person name="Artiguenave F."/>
            <person name="Postlethwait J.H."/>
            <person name="Manak J.R."/>
            <person name="Thompson E.M."/>
            <person name="Jaillon O."/>
            <person name="Du Pasquier L."/>
            <person name="Boudinot P."/>
            <person name="Liberles D.A."/>
            <person name="Volff J.N."/>
            <person name="Philippe H."/>
            <person name="Lenhard B."/>
            <person name="Roest Crollius H."/>
            <person name="Wincker P."/>
            <person name="Chourrout D."/>
        </authorList>
    </citation>
    <scope>NUCLEOTIDE SEQUENCE [LARGE SCALE GENOMIC DNA]</scope>
</reference>
<sequence length="201" mass="21943">MLWLSQTILKQFLPSEDNSDAATILSPSMERVVGIGNSGIFITVTVVLILWITKFWLRKLRMWCPIGNKTQKYTASADDLETGSDMRQTAVAPFSASPSKYAKRMPRIAKSGKYMRGGVIGGLSMALAAKAQASVKTSSIIIEELDSEEPKRMPRRSSPHKLSMLVASRKAPARPPKSWADASSGCAPEERDNSHNGSSCI</sequence>
<proteinExistence type="predicted"/>
<feature type="region of interest" description="Disordered" evidence="1">
    <location>
        <begin position="146"/>
        <end position="201"/>
    </location>
</feature>
<accession>E4YL29</accession>
<protein>
    <submittedName>
        <fullName evidence="3">Uncharacterized protein</fullName>
    </submittedName>
</protein>
<organism evidence="3">
    <name type="scientific">Oikopleura dioica</name>
    <name type="common">Tunicate</name>
    <dbReference type="NCBI Taxonomy" id="34765"/>
    <lineage>
        <taxon>Eukaryota</taxon>
        <taxon>Metazoa</taxon>
        <taxon>Chordata</taxon>
        <taxon>Tunicata</taxon>
        <taxon>Appendicularia</taxon>
        <taxon>Copelata</taxon>
        <taxon>Oikopleuridae</taxon>
        <taxon>Oikopleura</taxon>
    </lineage>
</organism>